<evidence type="ECO:0000256" key="4">
    <source>
        <dbReference type="ARBA" id="ARBA00023136"/>
    </source>
</evidence>
<feature type="transmembrane region" description="Helical" evidence="5">
    <location>
        <begin position="32"/>
        <end position="53"/>
    </location>
</feature>
<feature type="transmembrane region" description="Helical" evidence="5">
    <location>
        <begin position="169"/>
        <end position="198"/>
    </location>
</feature>
<dbReference type="PANTHER" id="PTHR10283:SF92">
    <property type="entry name" value="LOW-AFFINITY PHOSPHATE TRANSPORTER PHO91"/>
    <property type="match status" value="1"/>
</dbReference>
<evidence type="ECO:0000313" key="7">
    <source>
        <dbReference type="Proteomes" id="UP000823619"/>
    </source>
</evidence>
<feature type="transmembrane region" description="Helical" evidence="5">
    <location>
        <begin position="475"/>
        <end position="498"/>
    </location>
</feature>
<dbReference type="PANTHER" id="PTHR10283">
    <property type="entry name" value="SOLUTE CARRIER FAMILY 13 MEMBER"/>
    <property type="match status" value="1"/>
</dbReference>
<evidence type="ECO:0000313" key="6">
    <source>
        <dbReference type="EMBL" id="MBO8445732.1"/>
    </source>
</evidence>
<keyword evidence="4 5" id="KW-0472">Membrane</keyword>
<dbReference type="NCBIfam" id="TIGR00785">
    <property type="entry name" value="dass"/>
    <property type="match status" value="1"/>
</dbReference>
<dbReference type="Pfam" id="PF00939">
    <property type="entry name" value="Na_sulph_symp"/>
    <property type="match status" value="1"/>
</dbReference>
<evidence type="ECO:0000256" key="5">
    <source>
        <dbReference type="SAM" id="Phobius"/>
    </source>
</evidence>
<feature type="transmembrane region" description="Helical" evidence="5">
    <location>
        <begin position="325"/>
        <end position="345"/>
    </location>
</feature>
<dbReference type="AlphaFoldDB" id="A0A9D9EED2"/>
<dbReference type="GO" id="GO:0005886">
    <property type="term" value="C:plasma membrane"/>
    <property type="evidence" value="ECO:0007669"/>
    <property type="project" value="TreeGrafter"/>
</dbReference>
<comment type="caution">
    <text evidence="6">The sequence shown here is derived from an EMBL/GenBank/DDBJ whole genome shotgun (WGS) entry which is preliminary data.</text>
</comment>
<proteinExistence type="predicted"/>
<dbReference type="EMBL" id="JADIMO010000108">
    <property type="protein sequence ID" value="MBO8445732.1"/>
    <property type="molecule type" value="Genomic_DNA"/>
</dbReference>
<reference evidence="6" key="1">
    <citation type="submission" date="2020-10" db="EMBL/GenBank/DDBJ databases">
        <authorList>
            <person name="Gilroy R."/>
        </authorList>
    </citation>
    <scope>NUCLEOTIDE SEQUENCE</scope>
    <source>
        <strain evidence="6">D5-748</strain>
    </source>
</reference>
<evidence type="ECO:0000256" key="3">
    <source>
        <dbReference type="ARBA" id="ARBA00022989"/>
    </source>
</evidence>
<feature type="transmembrane region" description="Helical" evidence="5">
    <location>
        <begin position="132"/>
        <end position="157"/>
    </location>
</feature>
<keyword evidence="2 5" id="KW-0812">Transmembrane</keyword>
<organism evidence="6 7">
    <name type="scientific">Candidatus Cryptobacteroides merdavium</name>
    <dbReference type="NCBI Taxonomy" id="2840769"/>
    <lineage>
        <taxon>Bacteria</taxon>
        <taxon>Pseudomonadati</taxon>
        <taxon>Bacteroidota</taxon>
        <taxon>Bacteroidia</taxon>
        <taxon>Bacteroidales</taxon>
        <taxon>Candidatus Cryptobacteroides</taxon>
    </lineage>
</organism>
<name>A0A9D9EED2_9BACT</name>
<feature type="transmembrane region" description="Helical" evidence="5">
    <location>
        <begin position="431"/>
        <end position="455"/>
    </location>
</feature>
<dbReference type="InterPro" id="IPR001898">
    <property type="entry name" value="SLC13A/DASS"/>
</dbReference>
<accession>A0A9D9EED2</accession>
<gene>
    <name evidence="6" type="ORF">IAC23_08605</name>
</gene>
<feature type="transmembrane region" description="Helical" evidence="5">
    <location>
        <begin position="391"/>
        <end position="424"/>
    </location>
</feature>
<evidence type="ECO:0000256" key="2">
    <source>
        <dbReference type="ARBA" id="ARBA00022692"/>
    </source>
</evidence>
<dbReference type="GO" id="GO:0005315">
    <property type="term" value="F:phosphate transmembrane transporter activity"/>
    <property type="evidence" value="ECO:0007669"/>
    <property type="project" value="TreeGrafter"/>
</dbReference>
<protein>
    <submittedName>
        <fullName evidence="6">SLC13/DASS family transporter</fullName>
    </submittedName>
</protein>
<dbReference type="CDD" id="cd01115">
    <property type="entry name" value="SLC13_permease"/>
    <property type="match status" value="1"/>
</dbReference>
<reference evidence="6" key="2">
    <citation type="journal article" date="2021" name="PeerJ">
        <title>Extensive microbial diversity within the chicken gut microbiome revealed by metagenomics and culture.</title>
        <authorList>
            <person name="Gilroy R."/>
            <person name="Ravi A."/>
            <person name="Getino M."/>
            <person name="Pursley I."/>
            <person name="Horton D.L."/>
            <person name="Alikhan N.F."/>
            <person name="Baker D."/>
            <person name="Gharbi K."/>
            <person name="Hall N."/>
            <person name="Watson M."/>
            <person name="Adriaenssens E.M."/>
            <person name="Foster-Nyarko E."/>
            <person name="Jarju S."/>
            <person name="Secka A."/>
            <person name="Antonio M."/>
            <person name="Oren A."/>
            <person name="Chaudhuri R.R."/>
            <person name="La Ragione R."/>
            <person name="Hildebrand F."/>
            <person name="Pallen M.J."/>
        </authorList>
    </citation>
    <scope>NUCLEOTIDE SEQUENCE</scope>
    <source>
        <strain evidence="6">D5-748</strain>
    </source>
</reference>
<feature type="transmembrane region" description="Helical" evidence="5">
    <location>
        <begin position="303"/>
        <end position="319"/>
    </location>
</feature>
<sequence>MYKIFPGFNLVESYHEWKKNHRRSESRTPERAIKLLFCFVVLTTLWCLPLDVFGMEGLTVVEKRVMAIFLFSTVMWILEAVPAWTTSMLAVGLLLFTASDSSLWFFRDVPVPELYGTPIKYTSILHSFADPIIMLFIGGFILAIAATKCGLDVMLARVMLKPFGTQSRFVLLGFIIVTGVFSMFLSNTATAAMMLTFLTPVLKALPADGKGKVALALSIPIAANVGGMATPIGTPPNAIVLKYLNDPNGLNLNIGFGEWMSFMLPFTLVIMLIAWIVLLKLFPFKQKTIELNIEGEAKKDWRSIVVYVTFAVTVLLWITDKYTGVNSNVVAMLPLAVFPITGIITKRDLEEINWSVLWMVAGGFALGVALQETGLASNIIEAIPFNTWPPAVMIIGSGLICYAMANFISHTATAALLVPILAIVGMSMKDILLPLGGVETLLIGVALGSSLAMILPISTPPNALAHATGMIEQKYMVKTGVIMGVIGLSLGYAMLIFLGSRGLI</sequence>
<comment type="subcellular location">
    <subcellularLocation>
        <location evidence="1">Membrane</location>
        <topology evidence="1">Multi-pass membrane protein</topology>
    </subcellularLocation>
</comment>
<keyword evidence="3 5" id="KW-1133">Transmembrane helix</keyword>
<feature type="transmembrane region" description="Helical" evidence="5">
    <location>
        <begin position="259"/>
        <end position="282"/>
    </location>
</feature>
<evidence type="ECO:0000256" key="1">
    <source>
        <dbReference type="ARBA" id="ARBA00004141"/>
    </source>
</evidence>
<dbReference type="Proteomes" id="UP000823619">
    <property type="component" value="Unassembled WGS sequence"/>
</dbReference>
<feature type="transmembrane region" description="Helical" evidence="5">
    <location>
        <begin position="352"/>
        <end position="371"/>
    </location>
</feature>